<dbReference type="PROSITE" id="PS50102">
    <property type="entry name" value="RRM"/>
    <property type="match status" value="1"/>
</dbReference>
<evidence type="ECO:0000256" key="6">
    <source>
        <dbReference type="PROSITE-ProRule" id="PRU00176"/>
    </source>
</evidence>
<dbReference type="OMA" id="YARTRSK"/>
<feature type="compositionally biased region" description="Acidic residues" evidence="7">
    <location>
        <begin position="210"/>
        <end position="229"/>
    </location>
</feature>
<evidence type="ECO:0000313" key="10">
    <source>
        <dbReference type="Proteomes" id="UP000008837"/>
    </source>
</evidence>
<dbReference type="SMART" id="SM00360">
    <property type="entry name" value="RRM"/>
    <property type="match status" value="1"/>
</dbReference>
<evidence type="ECO:0000256" key="3">
    <source>
        <dbReference type="ARBA" id="ARBA00022884"/>
    </source>
</evidence>
<evidence type="ECO:0000256" key="7">
    <source>
        <dbReference type="SAM" id="MobiDB-lite"/>
    </source>
</evidence>
<keyword evidence="10" id="KW-1185">Reference proteome</keyword>
<keyword evidence="4" id="KW-0508">mRNA splicing</keyword>
<dbReference type="OrthoDB" id="277802at2759"/>
<dbReference type="Proteomes" id="UP000008837">
    <property type="component" value="Unassembled WGS sequence"/>
</dbReference>
<dbReference type="KEGG" id="mgl:MGL_2759"/>
<evidence type="ECO:0000256" key="2">
    <source>
        <dbReference type="ARBA" id="ARBA00022664"/>
    </source>
</evidence>
<evidence type="ECO:0000256" key="5">
    <source>
        <dbReference type="ARBA" id="ARBA00023242"/>
    </source>
</evidence>
<gene>
    <name evidence="9" type="ORF">MGL_2759</name>
</gene>
<feature type="region of interest" description="Disordered" evidence="7">
    <location>
        <begin position="141"/>
        <end position="229"/>
    </location>
</feature>
<dbReference type="FunCoup" id="A8Q598">
    <property type="interactions" value="92"/>
</dbReference>
<dbReference type="CDD" id="cd12246">
    <property type="entry name" value="RRM1_U1A_like"/>
    <property type="match status" value="1"/>
</dbReference>
<dbReference type="PANTHER" id="PTHR48028">
    <property type="entry name" value="GLYCINE-RICH RNA-BINDING PROTEIN RZ1A"/>
    <property type="match status" value="1"/>
</dbReference>
<evidence type="ECO:0000313" key="9">
    <source>
        <dbReference type="EMBL" id="EDP43163.1"/>
    </source>
</evidence>
<evidence type="ECO:0000256" key="4">
    <source>
        <dbReference type="ARBA" id="ARBA00023187"/>
    </source>
</evidence>
<dbReference type="InterPro" id="IPR035979">
    <property type="entry name" value="RBD_domain_sf"/>
</dbReference>
<proteinExistence type="predicted"/>
<organism evidence="9 10">
    <name type="scientific">Malassezia globosa (strain ATCC MYA-4612 / CBS 7966)</name>
    <name type="common">Dandruff-associated fungus</name>
    <dbReference type="NCBI Taxonomy" id="425265"/>
    <lineage>
        <taxon>Eukaryota</taxon>
        <taxon>Fungi</taxon>
        <taxon>Dikarya</taxon>
        <taxon>Basidiomycota</taxon>
        <taxon>Ustilaginomycotina</taxon>
        <taxon>Malasseziomycetes</taxon>
        <taxon>Malasseziales</taxon>
        <taxon>Malasseziaceae</taxon>
        <taxon>Malassezia</taxon>
    </lineage>
</organism>
<dbReference type="InParanoid" id="A8Q598"/>
<dbReference type="InterPro" id="IPR000504">
    <property type="entry name" value="RRM_dom"/>
</dbReference>
<dbReference type="PANTHER" id="PTHR48028:SF4">
    <property type="entry name" value="SC35-LIKE SPLICING FACTOR"/>
    <property type="match status" value="1"/>
</dbReference>
<dbReference type="VEuPathDB" id="FungiDB:MGL_2759"/>
<comment type="caution">
    <text evidence="9">The sequence shown here is derived from an EMBL/GenBank/DDBJ whole genome shotgun (WGS) entry which is preliminary data.</text>
</comment>
<keyword evidence="2" id="KW-0507">mRNA processing</keyword>
<dbReference type="EMBL" id="AAYY01000009">
    <property type="protein sequence ID" value="EDP43163.1"/>
    <property type="molecule type" value="Genomic_DNA"/>
</dbReference>
<dbReference type="InterPro" id="IPR051106">
    <property type="entry name" value="RNA-bind/splicing_reg"/>
</dbReference>
<dbReference type="GO" id="GO:0006397">
    <property type="term" value="P:mRNA processing"/>
    <property type="evidence" value="ECO:0007669"/>
    <property type="project" value="UniProtKB-KW"/>
</dbReference>
<dbReference type="Pfam" id="PF00076">
    <property type="entry name" value="RRM_1"/>
    <property type="match status" value="1"/>
</dbReference>
<dbReference type="GO" id="GO:0008380">
    <property type="term" value="P:RNA splicing"/>
    <property type="evidence" value="ECO:0007669"/>
    <property type="project" value="UniProtKB-KW"/>
</dbReference>
<dbReference type="RefSeq" id="XP_001730377.1">
    <property type="nucleotide sequence ID" value="XM_001730325.1"/>
</dbReference>
<dbReference type="GO" id="GO:0005634">
    <property type="term" value="C:nucleus"/>
    <property type="evidence" value="ECO:0007669"/>
    <property type="project" value="UniProtKB-SubCell"/>
</dbReference>
<dbReference type="STRING" id="425265.A8Q598"/>
<dbReference type="GeneID" id="5854682"/>
<dbReference type="InterPro" id="IPR012677">
    <property type="entry name" value="Nucleotide-bd_a/b_plait_sf"/>
</dbReference>
<reference evidence="9 10" key="1">
    <citation type="journal article" date="2007" name="Proc. Natl. Acad. Sci. U.S.A.">
        <title>Dandruff-associated Malassezia genomes reveal convergent and divergent virulence traits shared with plant and human fungal pathogens.</title>
        <authorList>
            <person name="Xu J."/>
            <person name="Saunders C.W."/>
            <person name="Hu P."/>
            <person name="Grant R.A."/>
            <person name="Boekhout T."/>
            <person name="Kuramae E.E."/>
            <person name="Kronstad J.W."/>
            <person name="Deangelis Y.M."/>
            <person name="Reeder N.L."/>
            <person name="Johnstone K.R."/>
            <person name="Leland M."/>
            <person name="Fieno A.M."/>
            <person name="Begley W.M."/>
            <person name="Sun Y."/>
            <person name="Lacey M.P."/>
            <person name="Chaudhary T."/>
            <person name="Keough T."/>
            <person name="Chu L."/>
            <person name="Sears R."/>
            <person name="Yuan B."/>
            <person name="Dawson T.L.Jr."/>
        </authorList>
    </citation>
    <scope>NUCLEOTIDE SEQUENCE [LARGE SCALE GENOMIC DNA]</scope>
    <source>
        <strain evidence="10">ATCC MYA-4612 / CBS 7966</strain>
    </source>
</reference>
<name>A8Q598_MALGO</name>
<evidence type="ECO:0000256" key="1">
    <source>
        <dbReference type="ARBA" id="ARBA00004123"/>
    </source>
</evidence>
<sequence length="229" mass="24960">MSSAMPNTSLYVKNINSKVKKPGMYRSAIESGTLTLAELRRQLYSLFGSYGKVLDVVATRADGMRGQAFVVFRDLQSATAALRALDGFEFYEKPLKLEYARTRSKATVVAEHGEEALLRPDLIYKNADGTAIGGRVTFSNAQGDAQAQERKRLRDESGSSIAPTNSAVEPLHGNSNATDVRPSKAARTEPIPDSESHHAQMRNQNGVEKADDDDDDDDAMEIGDSDSDD</sequence>
<feature type="domain" description="RRM" evidence="8">
    <location>
        <begin position="8"/>
        <end position="102"/>
    </location>
</feature>
<feature type="compositionally biased region" description="Basic and acidic residues" evidence="7">
    <location>
        <begin position="147"/>
        <end position="157"/>
    </location>
</feature>
<dbReference type="AlphaFoldDB" id="A8Q598"/>
<evidence type="ECO:0000259" key="8">
    <source>
        <dbReference type="PROSITE" id="PS50102"/>
    </source>
</evidence>
<protein>
    <recommendedName>
        <fullName evidence="8">RRM domain-containing protein</fullName>
    </recommendedName>
</protein>
<feature type="compositionally biased region" description="Polar residues" evidence="7">
    <location>
        <begin position="158"/>
        <end position="178"/>
    </location>
</feature>
<accession>A8Q598</accession>
<keyword evidence="3 6" id="KW-0694">RNA-binding</keyword>
<dbReference type="GO" id="GO:0003723">
    <property type="term" value="F:RNA binding"/>
    <property type="evidence" value="ECO:0007669"/>
    <property type="project" value="UniProtKB-UniRule"/>
</dbReference>
<comment type="subcellular location">
    <subcellularLocation>
        <location evidence="1">Nucleus</location>
    </subcellularLocation>
</comment>
<keyword evidence="5" id="KW-0539">Nucleus</keyword>
<dbReference type="SUPFAM" id="SSF54928">
    <property type="entry name" value="RNA-binding domain, RBD"/>
    <property type="match status" value="1"/>
</dbReference>
<dbReference type="Gene3D" id="3.30.70.330">
    <property type="match status" value="1"/>
</dbReference>